<sequence>MLAKNDFQNLSMLENLNTPGLNAVKLIEDKVLIPLKRLDPSTSTSDLKKIFGKKLKKILERVSPDLEPLSLRFWNRPLEDPVITEEVLAALVLKFLSGMCNSVQLEEILYCFQFSRFEELADILKRIIASKELKSFNISGFILFTDFKYIRTLGSEITFWRISVASEIKNFDDYFDDFMKFLSNNSLFTEHMKNICHFDENTFNLLLNFALRNIILMHKQVLELYGADGFTSYDRKIYLKFFKTGYPVMDRAAIFYVLLHELCHYFRRISCITWEDSRNCSTPEKIIDNIPINEAGNIFEIEFFGKRHKFLNEKACDFFLSSTETLSRKDYSKKFASINKIRGNVYVPLMRGICLSNKGVVELSGCLISRYRGYS</sequence>
<keyword evidence="2" id="KW-1185">Reference proteome</keyword>
<name>A0A1R2BGZ8_9CILI</name>
<accession>A0A1R2BGZ8</accession>
<comment type="caution">
    <text evidence="1">The sequence shown here is derived from an EMBL/GenBank/DDBJ whole genome shotgun (WGS) entry which is preliminary data.</text>
</comment>
<reference evidence="1 2" key="1">
    <citation type="submission" date="2016-11" db="EMBL/GenBank/DDBJ databases">
        <title>The macronuclear genome of Stentor coeruleus: a giant cell with tiny introns.</title>
        <authorList>
            <person name="Slabodnick M."/>
            <person name="Ruby J.G."/>
            <person name="Reiff S.B."/>
            <person name="Swart E.C."/>
            <person name="Gosai S."/>
            <person name="Prabakaran S."/>
            <person name="Witkowska E."/>
            <person name="Larue G.E."/>
            <person name="Fisher S."/>
            <person name="Freeman R.M."/>
            <person name="Gunawardena J."/>
            <person name="Chu W."/>
            <person name="Stover N.A."/>
            <person name="Gregory B.D."/>
            <person name="Nowacki M."/>
            <person name="Derisi J."/>
            <person name="Roy S.W."/>
            <person name="Marshall W.F."/>
            <person name="Sood P."/>
        </authorList>
    </citation>
    <scope>NUCLEOTIDE SEQUENCE [LARGE SCALE GENOMIC DNA]</scope>
    <source>
        <strain evidence="1">WM001</strain>
    </source>
</reference>
<dbReference type="AlphaFoldDB" id="A0A1R2BGZ8"/>
<gene>
    <name evidence="1" type="ORF">SteCoe_24662</name>
</gene>
<proteinExistence type="predicted"/>
<dbReference type="Proteomes" id="UP000187209">
    <property type="component" value="Unassembled WGS sequence"/>
</dbReference>
<evidence type="ECO:0000313" key="1">
    <source>
        <dbReference type="EMBL" id="OMJ76057.1"/>
    </source>
</evidence>
<organism evidence="1 2">
    <name type="scientific">Stentor coeruleus</name>
    <dbReference type="NCBI Taxonomy" id="5963"/>
    <lineage>
        <taxon>Eukaryota</taxon>
        <taxon>Sar</taxon>
        <taxon>Alveolata</taxon>
        <taxon>Ciliophora</taxon>
        <taxon>Postciliodesmatophora</taxon>
        <taxon>Heterotrichea</taxon>
        <taxon>Heterotrichida</taxon>
        <taxon>Stentoridae</taxon>
        <taxon>Stentor</taxon>
    </lineage>
</organism>
<evidence type="ECO:0000313" key="2">
    <source>
        <dbReference type="Proteomes" id="UP000187209"/>
    </source>
</evidence>
<dbReference type="EMBL" id="MPUH01000654">
    <property type="protein sequence ID" value="OMJ76057.1"/>
    <property type="molecule type" value="Genomic_DNA"/>
</dbReference>
<protein>
    <submittedName>
        <fullName evidence="1">Uncharacterized protein</fullName>
    </submittedName>
</protein>